<feature type="domain" description="FMN-binding" evidence="16">
    <location>
        <begin position="120"/>
        <end position="217"/>
    </location>
</feature>
<evidence type="ECO:0000256" key="13">
    <source>
        <dbReference type="ARBA" id="ARBA00023075"/>
    </source>
</evidence>
<keyword evidence="3" id="KW-0997">Cell inner membrane</keyword>
<evidence type="ECO:0000256" key="6">
    <source>
        <dbReference type="ARBA" id="ARBA00022643"/>
    </source>
</evidence>
<evidence type="ECO:0000256" key="14">
    <source>
        <dbReference type="ARBA" id="ARBA00023136"/>
    </source>
</evidence>
<keyword evidence="18" id="KW-1185">Reference proteome</keyword>
<proteinExistence type="predicted"/>
<keyword evidence="10" id="KW-0520">NAD</keyword>
<dbReference type="InterPro" id="IPR007329">
    <property type="entry name" value="FMN-bd"/>
</dbReference>
<keyword evidence="12" id="KW-0406">Ion transport</keyword>
<evidence type="ECO:0000256" key="7">
    <source>
        <dbReference type="ARBA" id="ARBA00022692"/>
    </source>
</evidence>
<dbReference type="EMBL" id="JBEWYP010000001">
    <property type="protein sequence ID" value="MET7028279.1"/>
    <property type="molecule type" value="Genomic_DNA"/>
</dbReference>
<evidence type="ECO:0000313" key="17">
    <source>
        <dbReference type="EMBL" id="MET7028279.1"/>
    </source>
</evidence>
<evidence type="ECO:0000256" key="1">
    <source>
        <dbReference type="ARBA" id="ARBA00022448"/>
    </source>
</evidence>
<evidence type="ECO:0000256" key="4">
    <source>
        <dbReference type="ARBA" id="ARBA00022553"/>
    </source>
</evidence>
<keyword evidence="1" id="KW-0813">Transport</keyword>
<dbReference type="Pfam" id="PF04205">
    <property type="entry name" value="FMN_bind"/>
    <property type="match status" value="1"/>
</dbReference>
<evidence type="ECO:0000256" key="15">
    <source>
        <dbReference type="ARBA" id="ARBA00023201"/>
    </source>
</evidence>
<keyword evidence="13" id="KW-0830">Ubiquinone</keyword>
<dbReference type="Proteomes" id="UP001549773">
    <property type="component" value="Unassembled WGS sequence"/>
</dbReference>
<keyword evidence="6" id="KW-0288">FMN</keyword>
<evidence type="ECO:0000313" key="18">
    <source>
        <dbReference type="Proteomes" id="UP001549773"/>
    </source>
</evidence>
<evidence type="ECO:0000259" key="16">
    <source>
        <dbReference type="SMART" id="SM00900"/>
    </source>
</evidence>
<evidence type="ECO:0000256" key="11">
    <source>
        <dbReference type="ARBA" id="ARBA00023053"/>
    </source>
</evidence>
<keyword evidence="2" id="KW-1003">Cell membrane</keyword>
<keyword evidence="4" id="KW-0597">Phosphoprotein</keyword>
<dbReference type="PANTHER" id="PTHR37838:SF1">
    <property type="entry name" value="NA(+)-TRANSLOCATING NADH-QUINONE REDUCTASE SUBUNIT C"/>
    <property type="match status" value="1"/>
</dbReference>
<keyword evidence="9" id="KW-1133">Transmembrane helix</keyword>
<name>A0ABV2TSN3_9FLAO</name>
<dbReference type="RefSeq" id="WP_354617139.1">
    <property type="nucleotide sequence ID" value="NZ_JBEWYP010000001.1"/>
</dbReference>
<reference evidence="17 18" key="1">
    <citation type="submission" date="2024-07" db="EMBL/GenBank/DDBJ databases">
        <title>The genome sequence of type strain Sediminicola luteus GDMCC 1.2596T.</title>
        <authorList>
            <person name="Liu Y."/>
        </authorList>
    </citation>
    <scope>NUCLEOTIDE SEQUENCE [LARGE SCALE GENOMIC DNA]</scope>
    <source>
        <strain evidence="17 18">GDMCC 1.2596</strain>
    </source>
</reference>
<keyword evidence="7" id="KW-0812">Transmembrane</keyword>
<dbReference type="PANTHER" id="PTHR37838">
    <property type="entry name" value="NA(+)-TRANSLOCATING NADH-QUINONE REDUCTASE SUBUNIT C"/>
    <property type="match status" value="1"/>
</dbReference>
<sequence length="224" mass="24839">MKKITIYSTILILFVNCKDKSNVQPNLEEPVVATSSNAQKTNSTLQELLRFVDISETNVTDVAEMVGFKMMDINGDITSLDLENGTALFKSFPSTESKQNRPIMEIKDSNKVLLMVKGKGFGGPIWAKLLMNATTHEILKVKFEHKAETEGYGAGITRSSFQNQFIGKTIKISNNSIALVQNGKEWIKGEQPIDGISGATVTSENVVHMLNEGLLGYARYFQER</sequence>
<evidence type="ECO:0000256" key="2">
    <source>
        <dbReference type="ARBA" id="ARBA00022475"/>
    </source>
</evidence>
<keyword evidence="11" id="KW-0915">Sodium</keyword>
<evidence type="ECO:0000256" key="10">
    <source>
        <dbReference type="ARBA" id="ARBA00023027"/>
    </source>
</evidence>
<protein>
    <submittedName>
        <fullName evidence="17">FMN-binding protein</fullName>
    </submittedName>
</protein>
<keyword evidence="14" id="KW-0472">Membrane</keyword>
<comment type="caution">
    <text evidence="17">The sequence shown here is derived from an EMBL/GenBank/DDBJ whole genome shotgun (WGS) entry which is preliminary data.</text>
</comment>
<evidence type="ECO:0000256" key="8">
    <source>
        <dbReference type="ARBA" id="ARBA00022967"/>
    </source>
</evidence>
<keyword evidence="5" id="KW-0285">Flavoprotein</keyword>
<evidence type="ECO:0000256" key="12">
    <source>
        <dbReference type="ARBA" id="ARBA00023065"/>
    </source>
</evidence>
<accession>A0ABV2TSN3</accession>
<dbReference type="InterPro" id="IPR010204">
    <property type="entry name" value="NqrC"/>
</dbReference>
<gene>
    <name evidence="17" type="ORF">ABXZ32_02680</name>
</gene>
<organism evidence="17 18">
    <name type="scientific">Sediminicola luteus</name>
    <dbReference type="NCBI Taxonomy" id="319238"/>
    <lineage>
        <taxon>Bacteria</taxon>
        <taxon>Pseudomonadati</taxon>
        <taxon>Bacteroidota</taxon>
        <taxon>Flavobacteriia</taxon>
        <taxon>Flavobacteriales</taxon>
        <taxon>Flavobacteriaceae</taxon>
        <taxon>Sediminicola</taxon>
    </lineage>
</organism>
<dbReference type="SMART" id="SM00900">
    <property type="entry name" value="FMN_bind"/>
    <property type="match status" value="1"/>
</dbReference>
<evidence type="ECO:0000256" key="3">
    <source>
        <dbReference type="ARBA" id="ARBA00022519"/>
    </source>
</evidence>
<keyword evidence="15" id="KW-0739">Sodium transport</keyword>
<evidence type="ECO:0000256" key="5">
    <source>
        <dbReference type="ARBA" id="ARBA00022630"/>
    </source>
</evidence>
<keyword evidence="8" id="KW-1278">Translocase</keyword>
<evidence type="ECO:0000256" key="9">
    <source>
        <dbReference type="ARBA" id="ARBA00022989"/>
    </source>
</evidence>